<evidence type="ECO:0000313" key="2">
    <source>
        <dbReference type="Proteomes" id="UP000245048"/>
    </source>
</evidence>
<proteinExistence type="predicted"/>
<keyword evidence="2" id="KW-1185">Reference proteome</keyword>
<dbReference type="OrthoDB" id="9798250at2"/>
<dbReference type="Pfam" id="PF09837">
    <property type="entry name" value="DUF2064"/>
    <property type="match status" value="1"/>
</dbReference>
<comment type="caution">
    <text evidence="1">The sequence shown here is derived from an EMBL/GenBank/DDBJ whole genome shotgun (WGS) entry which is preliminary data.</text>
</comment>
<gene>
    <name evidence="1" type="ORF">CR165_22580</name>
</gene>
<name>A0A2U1UY12_9PROT</name>
<dbReference type="Proteomes" id="UP000245048">
    <property type="component" value="Unassembled WGS sequence"/>
</dbReference>
<dbReference type="SUPFAM" id="SSF53448">
    <property type="entry name" value="Nucleotide-diphospho-sugar transferases"/>
    <property type="match status" value="1"/>
</dbReference>
<dbReference type="AlphaFoldDB" id="A0A2U1UY12"/>
<sequence length="232" mass="24602">MTAVAIFAKTAALSPVKTRLAAAIGPDTATVFHRLSAWACGSVVTACAPLLHGYWAVAEQDGLGHTDWQGHPTLWQGEGGLGRKLHTIYAALQERHGRVLLLGCDAPQISPAKLLAAARALETGPHPFVMGRAEDGGFWLFGGRLPIPAEVWMTVPYSQPDTAERLLAALVPIGGTGFLPTLRDVDEAGDLAPLATALAALPQPLPEQVRLRAWIEALPRQAGVTYLEDQAS</sequence>
<dbReference type="RefSeq" id="WP_109519179.1">
    <property type="nucleotide sequence ID" value="NZ_PDOA01000032.1"/>
</dbReference>
<protein>
    <recommendedName>
        <fullName evidence="3">Glycosyltransferase</fullName>
    </recommendedName>
</protein>
<dbReference type="Gene3D" id="3.90.550.10">
    <property type="entry name" value="Spore Coat Polysaccharide Biosynthesis Protein SpsA, Chain A"/>
    <property type="match status" value="1"/>
</dbReference>
<dbReference type="PANTHER" id="PTHR36529:SF1">
    <property type="entry name" value="GLYCOSYLTRANSFERASE"/>
    <property type="match status" value="1"/>
</dbReference>
<reference evidence="2" key="1">
    <citation type="submission" date="2017-10" db="EMBL/GenBank/DDBJ databases">
        <authorList>
            <person name="Toshchakov S.V."/>
            <person name="Goeva M.A."/>
        </authorList>
    </citation>
    <scope>NUCLEOTIDE SEQUENCE [LARGE SCALE GENOMIC DNA]</scope>
    <source>
        <strain evidence="2">JR1/69-1-13</strain>
    </source>
</reference>
<dbReference type="EMBL" id="PDOA01000032">
    <property type="protein sequence ID" value="PWC26546.1"/>
    <property type="molecule type" value="Genomic_DNA"/>
</dbReference>
<accession>A0A2U1UY12</accession>
<dbReference type="InterPro" id="IPR018641">
    <property type="entry name" value="Trfase_1_rSAM/seldom-assoc"/>
</dbReference>
<evidence type="ECO:0008006" key="3">
    <source>
        <dbReference type="Google" id="ProtNLM"/>
    </source>
</evidence>
<dbReference type="PANTHER" id="PTHR36529">
    <property type="entry name" value="SLL1095 PROTEIN"/>
    <property type="match status" value="1"/>
</dbReference>
<evidence type="ECO:0000313" key="1">
    <source>
        <dbReference type="EMBL" id="PWC26546.1"/>
    </source>
</evidence>
<dbReference type="InterPro" id="IPR029044">
    <property type="entry name" value="Nucleotide-diphossugar_trans"/>
</dbReference>
<organism evidence="1 2">
    <name type="scientific">Teichococcus aestuarii</name>
    <dbReference type="NCBI Taxonomy" id="568898"/>
    <lineage>
        <taxon>Bacteria</taxon>
        <taxon>Pseudomonadati</taxon>
        <taxon>Pseudomonadota</taxon>
        <taxon>Alphaproteobacteria</taxon>
        <taxon>Acetobacterales</taxon>
        <taxon>Roseomonadaceae</taxon>
        <taxon>Roseomonas</taxon>
    </lineage>
</organism>